<evidence type="ECO:0000256" key="1">
    <source>
        <dbReference type="ARBA" id="ARBA00001971"/>
    </source>
</evidence>
<dbReference type="GO" id="GO:0006082">
    <property type="term" value="P:organic acid metabolic process"/>
    <property type="evidence" value="ECO:0007669"/>
    <property type="project" value="TreeGrafter"/>
</dbReference>
<dbReference type="GO" id="GO:0006805">
    <property type="term" value="P:xenobiotic metabolic process"/>
    <property type="evidence" value="ECO:0007669"/>
    <property type="project" value="TreeGrafter"/>
</dbReference>
<keyword evidence="5" id="KW-1133">Transmembrane helix</keyword>
<dbReference type="Proteomes" id="UP000261600">
    <property type="component" value="Unplaced"/>
</dbReference>
<proteinExistence type="inferred from homology"/>
<accession>A0A3Q3IVB6</accession>
<dbReference type="InterPro" id="IPR001128">
    <property type="entry name" value="Cyt_P450"/>
</dbReference>
<evidence type="ECO:0000313" key="6">
    <source>
        <dbReference type="Ensembl" id="ENSMALP00000007935.1"/>
    </source>
</evidence>
<dbReference type="PANTHER" id="PTHR24300">
    <property type="entry name" value="CYTOCHROME P450 508A4-RELATED"/>
    <property type="match status" value="1"/>
</dbReference>
<reference evidence="6" key="2">
    <citation type="submission" date="2025-09" db="UniProtKB">
        <authorList>
            <consortium name="Ensembl"/>
        </authorList>
    </citation>
    <scope>IDENTIFICATION</scope>
</reference>
<keyword evidence="5" id="KW-0472">Membrane</keyword>
<comment type="similarity">
    <text evidence="2">Belongs to the cytochrome P450 family.</text>
</comment>
<keyword evidence="4" id="KW-0408">Iron</keyword>
<dbReference type="SUPFAM" id="SSF48264">
    <property type="entry name" value="Cytochrome P450"/>
    <property type="match status" value="1"/>
</dbReference>
<dbReference type="Ensembl" id="ENSMALT00000008103.1">
    <property type="protein sequence ID" value="ENSMALP00000007935.1"/>
    <property type="gene ID" value="ENSMALG00000005635.1"/>
</dbReference>
<evidence type="ECO:0000256" key="5">
    <source>
        <dbReference type="SAM" id="Phobius"/>
    </source>
</evidence>
<dbReference type="PANTHER" id="PTHR24300:SF319">
    <property type="entry name" value="CYTOCHROME P450, FAMILY 2, SUBFAMILY AC, POLYPEPTIDE 1"/>
    <property type="match status" value="1"/>
</dbReference>
<dbReference type="STRING" id="43700.ENSMALP00000007935"/>
<evidence type="ECO:0000256" key="4">
    <source>
        <dbReference type="ARBA" id="ARBA00023004"/>
    </source>
</evidence>
<evidence type="ECO:0000313" key="7">
    <source>
        <dbReference type="Proteomes" id="UP000261600"/>
    </source>
</evidence>
<feature type="transmembrane region" description="Helical" evidence="5">
    <location>
        <begin position="12"/>
        <end position="32"/>
    </location>
</feature>
<dbReference type="GO" id="GO:0016712">
    <property type="term" value="F:oxidoreductase activity, acting on paired donors, with incorporation or reduction of molecular oxygen, reduced flavin or flavoprotein as one donor, and incorporation of one atom of oxygen"/>
    <property type="evidence" value="ECO:0007669"/>
    <property type="project" value="TreeGrafter"/>
</dbReference>
<dbReference type="GO" id="GO:0005737">
    <property type="term" value="C:cytoplasm"/>
    <property type="evidence" value="ECO:0007669"/>
    <property type="project" value="TreeGrafter"/>
</dbReference>
<protein>
    <submittedName>
        <fullName evidence="6">Uncharacterized protein</fullName>
    </submittedName>
</protein>
<keyword evidence="3" id="KW-0479">Metal-binding</keyword>
<reference evidence="6" key="1">
    <citation type="submission" date="2025-08" db="UniProtKB">
        <authorList>
            <consortium name="Ensembl"/>
        </authorList>
    </citation>
    <scope>IDENTIFICATION</scope>
</reference>
<dbReference type="GO" id="GO:0005506">
    <property type="term" value="F:iron ion binding"/>
    <property type="evidence" value="ECO:0007669"/>
    <property type="project" value="InterPro"/>
</dbReference>
<organism evidence="6 7">
    <name type="scientific">Monopterus albus</name>
    <name type="common">Swamp eel</name>
    <dbReference type="NCBI Taxonomy" id="43700"/>
    <lineage>
        <taxon>Eukaryota</taxon>
        <taxon>Metazoa</taxon>
        <taxon>Chordata</taxon>
        <taxon>Craniata</taxon>
        <taxon>Vertebrata</taxon>
        <taxon>Euteleostomi</taxon>
        <taxon>Actinopterygii</taxon>
        <taxon>Neopterygii</taxon>
        <taxon>Teleostei</taxon>
        <taxon>Neoteleostei</taxon>
        <taxon>Acanthomorphata</taxon>
        <taxon>Anabantaria</taxon>
        <taxon>Synbranchiformes</taxon>
        <taxon>Synbranchidae</taxon>
        <taxon>Monopterus</taxon>
    </lineage>
</organism>
<dbReference type="InterPro" id="IPR002401">
    <property type="entry name" value="Cyt_P450_E_grp-I"/>
</dbReference>
<comment type="cofactor">
    <cofactor evidence="1">
        <name>heme</name>
        <dbReference type="ChEBI" id="CHEBI:30413"/>
    </cofactor>
</comment>
<keyword evidence="7" id="KW-1185">Reference proteome</keyword>
<dbReference type="Pfam" id="PF00067">
    <property type="entry name" value="p450"/>
    <property type="match status" value="1"/>
</dbReference>
<dbReference type="InterPro" id="IPR050182">
    <property type="entry name" value="Cytochrome_P450_fam2"/>
</dbReference>
<keyword evidence="5" id="KW-0812">Transmembrane</keyword>
<dbReference type="PRINTS" id="PR00463">
    <property type="entry name" value="EP450I"/>
</dbReference>
<evidence type="ECO:0000256" key="2">
    <source>
        <dbReference type="ARBA" id="ARBA00010617"/>
    </source>
</evidence>
<dbReference type="InterPro" id="IPR036396">
    <property type="entry name" value="Cyt_P450_sf"/>
</dbReference>
<dbReference type="GO" id="GO:0020037">
    <property type="term" value="F:heme binding"/>
    <property type="evidence" value="ECO:0007669"/>
    <property type="project" value="InterPro"/>
</dbReference>
<dbReference type="Gene3D" id="1.10.630.10">
    <property type="entry name" value="Cytochrome P450"/>
    <property type="match status" value="1"/>
</dbReference>
<sequence>MALLDDLTFNLFSSPTTLLGVFAVLLVLYLVSSTFTPGAKEKEPPGPRPLPLLGNLLQLDLKRPYKTLCELSKKYGSVFTVYFGTNKVVVLAGYKTVKEALVNYAEEFGDREVSPIFHDISQGHGILFTNGESWKEMRRFALTTLRDFGMGKRVAEEKILEEFKSLLFFQVCFNCTRLSFIILLCSDLK</sequence>
<evidence type="ECO:0000256" key="3">
    <source>
        <dbReference type="ARBA" id="ARBA00022723"/>
    </source>
</evidence>
<name>A0A3Q3IVB6_MONAL</name>
<dbReference type="AlphaFoldDB" id="A0A3Q3IVB6"/>